<gene>
    <name evidence="3" type="ORF">H5411_42170</name>
</gene>
<dbReference type="PRINTS" id="PR00081">
    <property type="entry name" value="GDHRDH"/>
</dbReference>
<comment type="caution">
    <text evidence="3">The sequence shown here is derived from an EMBL/GenBank/DDBJ whole genome shotgun (WGS) entry which is preliminary data.</text>
</comment>
<evidence type="ECO:0000256" key="2">
    <source>
        <dbReference type="ARBA" id="ARBA00023002"/>
    </source>
</evidence>
<dbReference type="GO" id="GO:0016616">
    <property type="term" value="F:oxidoreductase activity, acting on the CH-OH group of donors, NAD or NADP as acceptor"/>
    <property type="evidence" value="ECO:0007669"/>
    <property type="project" value="TreeGrafter"/>
</dbReference>
<keyword evidence="2" id="KW-0560">Oxidoreductase</keyword>
<evidence type="ECO:0000313" key="4">
    <source>
        <dbReference type="Proteomes" id="UP000550260"/>
    </source>
</evidence>
<dbReference type="Proteomes" id="UP000550260">
    <property type="component" value="Unassembled WGS sequence"/>
</dbReference>
<evidence type="ECO:0000256" key="1">
    <source>
        <dbReference type="ARBA" id="ARBA00006484"/>
    </source>
</evidence>
<dbReference type="FunFam" id="3.40.50.720:FF:000084">
    <property type="entry name" value="Short-chain dehydrogenase reductase"/>
    <property type="match status" value="1"/>
</dbReference>
<dbReference type="Pfam" id="PF13561">
    <property type="entry name" value="adh_short_C2"/>
    <property type="match status" value="1"/>
</dbReference>
<evidence type="ECO:0000313" key="3">
    <source>
        <dbReference type="EMBL" id="MBB2505712.1"/>
    </source>
</evidence>
<comment type="similarity">
    <text evidence="1">Belongs to the short-chain dehydrogenases/reductases (SDR) family.</text>
</comment>
<dbReference type="PANTHER" id="PTHR42760">
    <property type="entry name" value="SHORT-CHAIN DEHYDROGENASES/REDUCTASES FAMILY MEMBER"/>
    <property type="match status" value="1"/>
</dbReference>
<name>A0A8E2B9S3_9PSEU</name>
<dbReference type="EMBL" id="JACJHR010000118">
    <property type="protein sequence ID" value="MBB2505712.1"/>
    <property type="molecule type" value="Genomic_DNA"/>
</dbReference>
<dbReference type="InterPro" id="IPR036291">
    <property type="entry name" value="NAD(P)-bd_dom_sf"/>
</dbReference>
<dbReference type="PANTHER" id="PTHR42760:SF115">
    <property type="entry name" value="3-OXOACYL-[ACYL-CARRIER-PROTEIN] REDUCTASE FABG"/>
    <property type="match status" value="1"/>
</dbReference>
<protein>
    <submittedName>
        <fullName evidence="3">SDR family oxidoreductase</fullName>
    </submittedName>
</protein>
<dbReference type="PRINTS" id="PR00080">
    <property type="entry name" value="SDRFAMILY"/>
</dbReference>
<organism evidence="3 4">
    <name type="scientific">Amycolatopsis echigonensis</name>
    <dbReference type="NCBI Taxonomy" id="2576905"/>
    <lineage>
        <taxon>Bacteria</taxon>
        <taxon>Bacillati</taxon>
        <taxon>Actinomycetota</taxon>
        <taxon>Actinomycetes</taxon>
        <taxon>Pseudonocardiales</taxon>
        <taxon>Pseudonocardiaceae</taxon>
        <taxon>Amycolatopsis</taxon>
    </lineage>
</organism>
<dbReference type="SUPFAM" id="SSF51735">
    <property type="entry name" value="NAD(P)-binding Rossmann-fold domains"/>
    <property type="match status" value="1"/>
</dbReference>
<dbReference type="Gene3D" id="3.40.50.720">
    <property type="entry name" value="NAD(P)-binding Rossmann-like Domain"/>
    <property type="match status" value="1"/>
</dbReference>
<dbReference type="CDD" id="cd05233">
    <property type="entry name" value="SDR_c"/>
    <property type="match status" value="1"/>
</dbReference>
<dbReference type="AlphaFoldDB" id="A0A8E2B9S3"/>
<dbReference type="InterPro" id="IPR002347">
    <property type="entry name" value="SDR_fam"/>
</dbReference>
<accession>A0A8E2B9S3</accession>
<proteinExistence type="inferred from homology"/>
<reference evidence="3 4" key="1">
    <citation type="submission" date="2020-08" db="EMBL/GenBank/DDBJ databases">
        <title>Amycolatopsis echigonensis JCM 21831.</title>
        <authorList>
            <person name="Tedsree N."/>
            <person name="Kuncharoen N."/>
            <person name="Likhitwitayawuid K."/>
            <person name="Tanasupawat S."/>
        </authorList>
    </citation>
    <scope>NUCLEOTIDE SEQUENCE [LARGE SCALE GENOMIC DNA]</scope>
    <source>
        <strain evidence="3 4">JCM 21831</strain>
    </source>
</reference>
<sequence>MSRLADKVCVVNGVASTIGWAVAERFTCEGAVVVGVDKVEHSAGEHVVQADLAEESQVEAMYEQVVRKYGRLDVIYNNLGLMDRDDHSAMDTSLDTWRRVRDANLTSIFLSCKHGIRHLLNTDPAGGSVINAASFLANIGAATAQMAYAAAKAGVVQLTRDLGVHLARSGVRVNAVLFGPIDTPSQRAVFERNPGALEKRLVHWPMGRFGSLEEAAGTLAFLASDDSGFITAAALPLDGGITEAFTVPQ</sequence>